<accession>A0ABT9PT95</accession>
<dbReference type="InterPro" id="IPR045097">
    <property type="entry name" value="Thymidate_synth/dCMP_Mease"/>
</dbReference>
<evidence type="ECO:0000256" key="1">
    <source>
        <dbReference type="ARBA" id="ARBA00011947"/>
    </source>
</evidence>
<dbReference type="InterPro" id="IPR000398">
    <property type="entry name" value="Thymidylate_synthase"/>
</dbReference>
<dbReference type="InterPro" id="IPR023451">
    <property type="entry name" value="Thymidate_synth/dCMP_Mease_dom"/>
</dbReference>
<dbReference type="GO" id="GO:0032259">
    <property type="term" value="P:methylation"/>
    <property type="evidence" value="ECO:0007669"/>
    <property type="project" value="UniProtKB-KW"/>
</dbReference>
<proteinExistence type="predicted"/>
<dbReference type="PRINTS" id="PR00108">
    <property type="entry name" value="THYMDSNTHASE"/>
</dbReference>
<dbReference type="EMBL" id="JAUSRF010000007">
    <property type="protein sequence ID" value="MDP9837690.1"/>
    <property type="molecule type" value="Genomic_DNA"/>
</dbReference>
<keyword evidence="2 5" id="KW-0489">Methyltransferase</keyword>
<evidence type="ECO:0000259" key="4">
    <source>
        <dbReference type="Pfam" id="PF00303"/>
    </source>
</evidence>
<dbReference type="EC" id="2.1.1.45" evidence="1"/>
<dbReference type="PANTHER" id="PTHR11548:SF9">
    <property type="entry name" value="THYMIDYLATE SYNTHASE"/>
    <property type="match status" value="1"/>
</dbReference>
<name>A0ABT9PT95_9HYPH</name>
<dbReference type="PANTHER" id="PTHR11548">
    <property type="entry name" value="THYMIDYLATE SYNTHASE 1"/>
    <property type="match status" value="1"/>
</dbReference>
<comment type="caution">
    <text evidence="5">The sequence shown here is derived from an EMBL/GenBank/DDBJ whole genome shotgun (WGS) entry which is preliminary data.</text>
</comment>
<dbReference type="GO" id="GO:0004799">
    <property type="term" value="F:thymidylate synthase activity"/>
    <property type="evidence" value="ECO:0007669"/>
    <property type="project" value="UniProtKB-EC"/>
</dbReference>
<organism evidence="5 6">
    <name type="scientific">Neorhizobium huautlense</name>
    <dbReference type="NCBI Taxonomy" id="67774"/>
    <lineage>
        <taxon>Bacteria</taxon>
        <taxon>Pseudomonadati</taxon>
        <taxon>Pseudomonadota</taxon>
        <taxon>Alphaproteobacteria</taxon>
        <taxon>Hyphomicrobiales</taxon>
        <taxon>Rhizobiaceae</taxon>
        <taxon>Rhizobium/Agrobacterium group</taxon>
        <taxon>Neorhizobium</taxon>
    </lineage>
</organism>
<keyword evidence="6" id="KW-1185">Reference proteome</keyword>
<protein>
    <recommendedName>
        <fullName evidence="1">thymidylate synthase</fullName>
        <ecNumber evidence="1">2.1.1.45</ecNumber>
    </recommendedName>
</protein>
<evidence type="ECO:0000313" key="6">
    <source>
        <dbReference type="Proteomes" id="UP001241472"/>
    </source>
</evidence>
<evidence type="ECO:0000256" key="3">
    <source>
        <dbReference type="ARBA" id="ARBA00022679"/>
    </source>
</evidence>
<dbReference type="Proteomes" id="UP001241472">
    <property type="component" value="Unassembled WGS sequence"/>
</dbReference>
<keyword evidence="3 5" id="KW-0808">Transferase</keyword>
<dbReference type="Pfam" id="PF00303">
    <property type="entry name" value="Thymidylat_synt"/>
    <property type="match status" value="1"/>
</dbReference>
<evidence type="ECO:0000313" key="5">
    <source>
        <dbReference type="EMBL" id="MDP9837690.1"/>
    </source>
</evidence>
<sequence length="289" mass="32543">MRFDNANDMLAKLAGYVLTNGTRSAPRGSGTIETLGVSFTLTNPLAREITLASRKFSLPLALGELGWHIRGDDDVEALAYYAGAWRNFTDDGERVAGSCYGRKLMAVDASGSSAWQRLVSLFKHDPSTRRATFSFINNDEDLEKSKDISCVSSIQFLLRNGRLDLFTFMRSNDLFLGVPYDVFLFTYMQELMSLDLNVELGEYHHYATSLHIYDKHVEDCRRIAEDRSSDEGLSIRSRSRGDLVELATAEAVIRNTGSVESYNGPFKTYVEELLAFREKKDAWRSHLAS</sequence>
<gene>
    <name evidence="5" type="ORF">J2T09_002447</name>
</gene>
<dbReference type="SUPFAM" id="SSF55831">
    <property type="entry name" value="Thymidylate synthase/dCMP hydroxymethylase"/>
    <property type="match status" value="1"/>
</dbReference>
<feature type="domain" description="Thymidylate synthase/dCMP hydroxymethylase" evidence="4">
    <location>
        <begin position="13"/>
        <end position="238"/>
    </location>
</feature>
<dbReference type="RefSeq" id="WP_306834669.1">
    <property type="nucleotide sequence ID" value="NZ_JAUSRF010000007.1"/>
</dbReference>
<reference evidence="5 6" key="1">
    <citation type="submission" date="2023-07" db="EMBL/GenBank/DDBJ databases">
        <title>Sorghum-associated microbial communities from plants grown in Nebraska, USA.</title>
        <authorList>
            <person name="Schachtman D."/>
        </authorList>
    </citation>
    <scope>NUCLEOTIDE SEQUENCE [LARGE SCALE GENOMIC DNA]</scope>
    <source>
        <strain evidence="5 6">DS1307</strain>
    </source>
</reference>
<dbReference type="Gene3D" id="3.30.572.10">
    <property type="entry name" value="Thymidylate synthase/dCMP hydroxymethylase domain"/>
    <property type="match status" value="1"/>
</dbReference>
<dbReference type="InterPro" id="IPR036926">
    <property type="entry name" value="Thymidate_synth/dCMP_Mease_sf"/>
</dbReference>
<evidence type="ECO:0000256" key="2">
    <source>
        <dbReference type="ARBA" id="ARBA00022603"/>
    </source>
</evidence>